<feature type="domain" description="DUF16" evidence="3">
    <location>
        <begin position="89"/>
        <end position="194"/>
    </location>
</feature>
<dbReference type="Proteomes" id="UP000007756">
    <property type="component" value="Chromosome"/>
</dbReference>
<dbReference type="PATRIC" id="fig|722438.3.peg.383"/>
<reference evidence="4 5" key="1">
    <citation type="journal article" date="2010" name="Appl. Environ. Microbiol.">
        <title>Targeted chromosomal knockouts in Mycoplasma pneumoniae.</title>
        <authorList>
            <person name="Krishnakumar R."/>
            <person name="Assad-Garcia N."/>
            <person name="Benders G.A."/>
            <person name="Phan Q."/>
            <person name="Montague M.G."/>
            <person name="Glass J.I."/>
        </authorList>
    </citation>
    <scope>NUCLEOTIDE SEQUENCE [LARGE SCALE GENOMIC DNA]</scope>
    <source>
        <strain evidence="5">ATCC 15531 / DSM 22911 / NBRC 14401 / NCTC 10119 / FH</strain>
    </source>
</reference>
<sequence>MPKIISKREFNILRKTKEEIFSQIVYTKKRNGLHKAAKEYYFKDKDFTIIEDQQDRPDKPEELDTPDIPKPPKPPKGPDQPEEPGQPGGPDDPNSGNKKMPKPDEFVTHRQLQEFKKDLLVELHEIFPTKPELKRVEEKVDVLFELQKAQGEQIRIQGEQIKELKVEQKAQGETLQLILQTLQKMNDRLDKIEGKMDKMESRMDKMETRLDKLESK</sequence>
<dbReference type="Pfam" id="PF01519">
    <property type="entry name" value="DUF16"/>
    <property type="match status" value="1"/>
</dbReference>
<protein>
    <recommendedName>
        <fullName evidence="3">DUF16 domain-containing protein</fullName>
    </recommendedName>
</protein>
<dbReference type="KEGG" id="mpj:MPNE_0398"/>
<dbReference type="SUPFAM" id="SSF144266">
    <property type="entry name" value="MPN010-like"/>
    <property type="match status" value="1"/>
</dbReference>
<evidence type="ECO:0000313" key="5">
    <source>
        <dbReference type="Proteomes" id="UP000007756"/>
    </source>
</evidence>
<feature type="compositionally biased region" description="Low complexity" evidence="2">
    <location>
        <begin position="83"/>
        <end position="93"/>
    </location>
</feature>
<dbReference type="GeneID" id="85549933"/>
<name>A0A0H3DPS3_MYCPB</name>
<proteinExistence type="inferred from homology"/>
<feature type="compositionally biased region" description="Pro residues" evidence="2">
    <location>
        <begin position="68"/>
        <end position="78"/>
    </location>
</feature>
<feature type="compositionally biased region" description="Basic and acidic residues" evidence="2">
    <location>
        <begin position="47"/>
        <end position="62"/>
    </location>
</feature>
<organism evidence="4 5">
    <name type="scientific">Mycoplasmoides pneumoniae (strain ATCC 15531 / DSM 23978 / CIP 103766 / NBRC 14401 / NCTC 10119 / FH)</name>
    <name type="common">Mycoplasma pneumoniae</name>
    <dbReference type="NCBI Taxonomy" id="722438"/>
    <lineage>
        <taxon>Bacteria</taxon>
        <taxon>Bacillati</taxon>
        <taxon>Mycoplasmatota</taxon>
        <taxon>Mycoplasmoidales</taxon>
        <taxon>Mycoplasmoidaceae</taxon>
        <taxon>Mycoplasmoides</taxon>
    </lineage>
</organism>
<feature type="region of interest" description="Disordered" evidence="2">
    <location>
        <begin position="195"/>
        <end position="216"/>
    </location>
</feature>
<evidence type="ECO:0000256" key="1">
    <source>
        <dbReference type="ARBA" id="ARBA00009221"/>
    </source>
</evidence>
<dbReference type="PaxDb" id="722438-MPNE_0398"/>
<accession>A0A0H3DPS3</accession>
<dbReference type="Gene3D" id="1.20.5.170">
    <property type="match status" value="1"/>
</dbReference>
<comment type="similarity">
    <text evidence="1">Belongs to the UPF0134 family.</text>
</comment>
<dbReference type="EMBL" id="CP002077">
    <property type="protein sequence ID" value="ADK87184.1"/>
    <property type="molecule type" value="Genomic_DNA"/>
</dbReference>
<dbReference type="HOGENOM" id="CLU_111101_0_0_14"/>
<evidence type="ECO:0000313" key="4">
    <source>
        <dbReference type="EMBL" id="ADK87184.1"/>
    </source>
</evidence>
<evidence type="ECO:0000259" key="3">
    <source>
        <dbReference type="Pfam" id="PF01519"/>
    </source>
</evidence>
<feature type="region of interest" description="Disordered" evidence="2">
    <location>
        <begin position="47"/>
        <end position="103"/>
    </location>
</feature>
<dbReference type="STRING" id="722438.F539_01925"/>
<dbReference type="Gene3D" id="6.10.250.40">
    <property type="match status" value="1"/>
</dbReference>
<dbReference type="AlphaFoldDB" id="A0A0H3DPS3"/>
<dbReference type="RefSeq" id="WP_014325475.1">
    <property type="nucleotide sequence ID" value="NZ_CP010546.1"/>
</dbReference>
<evidence type="ECO:0000256" key="2">
    <source>
        <dbReference type="SAM" id="MobiDB-lite"/>
    </source>
</evidence>
<dbReference type="InterPro" id="IPR002862">
    <property type="entry name" value="DUF16"/>
</dbReference>
<gene>
    <name evidence="4" type="ordered locus">MPNE_0398</name>
</gene>
<dbReference type="eggNOG" id="COG0497">
    <property type="taxonomic scope" value="Bacteria"/>
</dbReference>